<dbReference type="NCBIfam" id="TIGR00254">
    <property type="entry name" value="GGDEF"/>
    <property type="match status" value="1"/>
</dbReference>
<dbReference type="SUPFAM" id="SSF55073">
    <property type="entry name" value="Nucleotide cyclase"/>
    <property type="match status" value="1"/>
</dbReference>
<dbReference type="InterPro" id="IPR046335">
    <property type="entry name" value="LacI/GalR-like_sensor"/>
</dbReference>
<protein>
    <submittedName>
        <fullName evidence="5">Diguanylate cyclase</fullName>
    </submittedName>
</protein>
<proteinExistence type="predicted"/>
<dbReference type="InterPro" id="IPR028082">
    <property type="entry name" value="Peripla_BP_I"/>
</dbReference>
<dbReference type="InterPro" id="IPR029787">
    <property type="entry name" value="Nucleotide_cyclase"/>
</dbReference>
<name>E6UCQ0_RUMA7</name>
<gene>
    <name evidence="5" type="ordered locus">Rumal_2243</name>
</gene>
<dbReference type="Gene3D" id="3.30.70.270">
    <property type="match status" value="1"/>
</dbReference>
<dbReference type="RefSeq" id="WP_013498886.1">
    <property type="nucleotide sequence ID" value="NC_014833.1"/>
</dbReference>
<keyword evidence="1" id="KW-0805">Transcription regulation</keyword>
<dbReference type="eggNOG" id="COG2199">
    <property type="taxonomic scope" value="Bacteria"/>
</dbReference>
<dbReference type="SUPFAM" id="SSF53822">
    <property type="entry name" value="Periplasmic binding protein-like I"/>
    <property type="match status" value="1"/>
</dbReference>
<dbReference type="EMBL" id="CP002403">
    <property type="protein sequence ID" value="ADU22729.1"/>
    <property type="molecule type" value="Genomic_DNA"/>
</dbReference>
<dbReference type="PROSITE" id="PS50887">
    <property type="entry name" value="GGDEF"/>
    <property type="match status" value="1"/>
</dbReference>
<dbReference type="CDD" id="cd01949">
    <property type="entry name" value="GGDEF"/>
    <property type="match status" value="1"/>
</dbReference>
<dbReference type="GO" id="GO:0000976">
    <property type="term" value="F:transcription cis-regulatory region binding"/>
    <property type="evidence" value="ECO:0007669"/>
    <property type="project" value="TreeGrafter"/>
</dbReference>
<dbReference type="OrthoDB" id="56125at2"/>
<evidence type="ECO:0000313" key="6">
    <source>
        <dbReference type="Proteomes" id="UP000006919"/>
    </source>
</evidence>
<dbReference type="STRING" id="697329.Rumal_2243"/>
<dbReference type="Pfam" id="PF00990">
    <property type="entry name" value="GGDEF"/>
    <property type="match status" value="1"/>
</dbReference>
<dbReference type="SMART" id="SM00267">
    <property type="entry name" value="GGDEF"/>
    <property type="match status" value="1"/>
</dbReference>
<dbReference type="InterPro" id="IPR000160">
    <property type="entry name" value="GGDEF_dom"/>
</dbReference>
<feature type="domain" description="GGDEF" evidence="4">
    <location>
        <begin position="514"/>
        <end position="643"/>
    </location>
</feature>
<organism evidence="5 6">
    <name type="scientific">Ruminococcus albus (strain ATCC 27210 / DSM 20455 / JCM 14654 / NCDO 2250 / 7)</name>
    <dbReference type="NCBI Taxonomy" id="697329"/>
    <lineage>
        <taxon>Bacteria</taxon>
        <taxon>Bacillati</taxon>
        <taxon>Bacillota</taxon>
        <taxon>Clostridia</taxon>
        <taxon>Eubacteriales</taxon>
        <taxon>Oscillospiraceae</taxon>
        <taxon>Ruminococcus</taxon>
    </lineage>
</organism>
<dbReference type="PANTHER" id="PTHR30146:SF109">
    <property type="entry name" value="HTH-TYPE TRANSCRIPTIONAL REGULATOR GALS"/>
    <property type="match status" value="1"/>
</dbReference>
<dbReference type="Proteomes" id="UP000006919">
    <property type="component" value="Chromosome"/>
</dbReference>
<dbReference type="Gene3D" id="3.40.50.2300">
    <property type="match status" value="2"/>
</dbReference>
<dbReference type="eggNOG" id="COG1609">
    <property type="taxonomic scope" value="Bacteria"/>
</dbReference>
<dbReference type="PANTHER" id="PTHR30146">
    <property type="entry name" value="LACI-RELATED TRANSCRIPTIONAL REPRESSOR"/>
    <property type="match status" value="1"/>
</dbReference>
<evidence type="ECO:0000256" key="2">
    <source>
        <dbReference type="ARBA" id="ARBA00023125"/>
    </source>
</evidence>
<sequence length="643" mass="73449">MNERKTICLLTCMLETAHPKRVSIGAAAQCEKYGYDLVVVSSMVAFDFYLKEYLDGENNIYNLPNYSKFDGIIVDVIGMTYNNNTDIINKIYNDLIKKTSVPCISIGKPFKDLIVSENSNDQLMRELCRHAIEVHGCKDICLLTGFKDNYEAEDRLASMLDEIHKHGLEVSEDHIIYGDFWYNSGVQLAQDIVSGKVSKPDALIASSDHMALGFIEEYTHLGGHIPEDMIVLGFEATIDAFLSDITLTSIESNYAKCAADAVDILRRRIEPGAEISPYEVDVASALHTGMSCGCTFDARNTLDAVRTSIYFLMRNYTKNVYEDNIDIGLLMENHIPEQLTASRDPEECIQNIYNSAYIVSPMRNFFLCLRQDWLDDSRDIKEGYPEKMDLVMFRSKDRLDDLQELKKRITFDTSEMLPQQFIKNEPPSIYYFSAVHFANNTLGYGVLQRKLSDAPKYNMVYRNWLRFVNNALEMVRTRNRFLELSINDKMTGLLNRRGMFQKIEKLFKRAKPHDRLFAAVVDMDGLKYINDTFGHSEGDHGIIRVADAVRSIANDGDICCRAGGDEFYILGLREKDKFDNDKYVNDFCDNLSKLTAGDDKPYTVTASIGCALSDEDDTDVEKLLTIADENMYRYKVSRRRHRI</sequence>
<evidence type="ECO:0000256" key="1">
    <source>
        <dbReference type="ARBA" id="ARBA00023015"/>
    </source>
</evidence>
<keyword evidence="2" id="KW-0238">DNA-binding</keyword>
<dbReference type="HOGENOM" id="CLU_020864_0_0_9"/>
<evidence type="ECO:0000313" key="5">
    <source>
        <dbReference type="EMBL" id="ADU22729.1"/>
    </source>
</evidence>
<evidence type="ECO:0000256" key="3">
    <source>
        <dbReference type="ARBA" id="ARBA00023163"/>
    </source>
</evidence>
<dbReference type="InterPro" id="IPR043128">
    <property type="entry name" value="Rev_trsase/Diguanyl_cyclase"/>
</dbReference>
<keyword evidence="3" id="KW-0804">Transcription</keyword>
<reference evidence="5 6" key="1">
    <citation type="journal article" date="2011" name="J. Bacteriol.">
        <title>Complete genome of the cellulolytic ruminal bacterium Ruminococcus albus 7.</title>
        <authorList>
            <person name="Suen G."/>
            <person name="Stevenson D.M."/>
            <person name="Bruce D.C."/>
            <person name="Chertkov O."/>
            <person name="Copeland A."/>
            <person name="Cheng J.F."/>
            <person name="Detter C."/>
            <person name="Detter J.C."/>
            <person name="Goodwin L.A."/>
            <person name="Han C.S."/>
            <person name="Hauser L.J."/>
            <person name="Ivanova N.N."/>
            <person name="Kyrpides N.C."/>
            <person name="Land M.L."/>
            <person name="Lapidus A."/>
            <person name="Lucas S."/>
            <person name="Ovchinnikova G."/>
            <person name="Pitluck S."/>
            <person name="Tapia R."/>
            <person name="Woyke T."/>
            <person name="Boyum J."/>
            <person name="Mead D."/>
            <person name="Weimer P.J."/>
        </authorList>
    </citation>
    <scope>NUCLEOTIDE SEQUENCE [LARGE SCALE GENOMIC DNA]</scope>
    <source>
        <strain evidence="6">ATCC 27210 / DSM 20455 / JCM 14654 / NCDO 2250 / 7</strain>
    </source>
</reference>
<evidence type="ECO:0000259" key="4">
    <source>
        <dbReference type="PROSITE" id="PS50887"/>
    </source>
</evidence>
<dbReference type="CDD" id="cd06267">
    <property type="entry name" value="PBP1_LacI_sugar_binding-like"/>
    <property type="match status" value="1"/>
</dbReference>
<dbReference type="KEGG" id="ral:Rumal_2243"/>
<dbReference type="GO" id="GO:0003700">
    <property type="term" value="F:DNA-binding transcription factor activity"/>
    <property type="evidence" value="ECO:0007669"/>
    <property type="project" value="TreeGrafter"/>
</dbReference>
<dbReference type="AlphaFoldDB" id="E6UCQ0"/>
<dbReference type="Pfam" id="PF13377">
    <property type="entry name" value="Peripla_BP_3"/>
    <property type="match status" value="1"/>
</dbReference>
<accession>E6UCQ0</accession>